<organism evidence="1 2">
    <name type="scientific">Botryotinia fuckeliana (strain T4)</name>
    <name type="common">Noble rot fungus</name>
    <name type="synonym">Botrytis cinerea</name>
    <dbReference type="NCBI Taxonomy" id="999810"/>
    <lineage>
        <taxon>Eukaryota</taxon>
        <taxon>Fungi</taxon>
        <taxon>Dikarya</taxon>
        <taxon>Ascomycota</taxon>
        <taxon>Pezizomycotina</taxon>
        <taxon>Leotiomycetes</taxon>
        <taxon>Helotiales</taxon>
        <taxon>Sclerotiniaceae</taxon>
        <taxon>Botrytis</taxon>
    </lineage>
</organism>
<dbReference type="HOGENOM" id="CLU_3068444_0_0_1"/>
<accession>G2YRE6</accession>
<dbReference type="InParanoid" id="G2YRE6"/>
<name>G2YRE6_BOTF4</name>
<gene>
    <name evidence="1" type="ORF">BofuT4_uP128940.1</name>
</gene>
<sequence>MSNIRVLCVRNFNLLIKNVFGCKSLGLQQRASRLRAAGIFARAIDELRIFDHR</sequence>
<dbReference type="EMBL" id="FQ790350">
    <property type="protein sequence ID" value="CCD54194.1"/>
    <property type="molecule type" value="Genomic_DNA"/>
</dbReference>
<reference evidence="2" key="1">
    <citation type="journal article" date="2011" name="PLoS Genet.">
        <title>Genomic analysis of the necrotrophic fungal pathogens Sclerotinia sclerotiorum and Botrytis cinerea.</title>
        <authorList>
            <person name="Amselem J."/>
            <person name="Cuomo C.A."/>
            <person name="van Kan J.A."/>
            <person name="Viaud M."/>
            <person name="Benito E.P."/>
            <person name="Couloux A."/>
            <person name="Coutinho P.M."/>
            <person name="de Vries R.P."/>
            <person name="Dyer P.S."/>
            <person name="Fillinger S."/>
            <person name="Fournier E."/>
            <person name="Gout L."/>
            <person name="Hahn M."/>
            <person name="Kohn L."/>
            <person name="Lapalu N."/>
            <person name="Plummer K.M."/>
            <person name="Pradier J.M."/>
            <person name="Quevillon E."/>
            <person name="Sharon A."/>
            <person name="Simon A."/>
            <person name="ten Have A."/>
            <person name="Tudzynski B."/>
            <person name="Tudzynski P."/>
            <person name="Wincker P."/>
            <person name="Andrew M."/>
            <person name="Anthouard V."/>
            <person name="Beever R.E."/>
            <person name="Beffa R."/>
            <person name="Benoit I."/>
            <person name="Bouzid O."/>
            <person name="Brault B."/>
            <person name="Chen Z."/>
            <person name="Choquer M."/>
            <person name="Collemare J."/>
            <person name="Cotton P."/>
            <person name="Danchin E.G."/>
            <person name="Da Silva C."/>
            <person name="Gautier A."/>
            <person name="Giraud C."/>
            <person name="Giraud T."/>
            <person name="Gonzalez C."/>
            <person name="Grossetete S."/>
            <person name="Guldener U."/>
            <person name="Henrissat B."/>
            <person name="Howlett B.J."/>
            <person name="Kodira C."/>
            <person name="Kretschmer M."/>
            <person name="Lappartient A."/>
            <person name="Leroch M."/>
            <person name="Levis C."/>
            <person name="Mauceli E."/>
            <person name="Neuveglise C."/>
            <person name="Oeser B."/>
            <person name="Pearson M."/>
            <person name="Poulain J."/>
            <person name="Poussereau N."/>
            <person name="Quesneville H."/>
            <person name="Rascle C."/>
            <person name="Schumacher J."/>
            <person name="Segurens B."/>
            <person name="Sexton A."/>
            <person name="Silva E."/>
            <person name="Sirven C."/>
            <person name="Soanes D.M."/>
            <person name="Talbot N.J."/>
            <person name="Templeton M."/>
            <person name="Yandava C."/>
            <person name="Yarden O."/>
            <person name="Zeng Q."/>
            <person name="Rollins J.A."/>
            <person name="Lebrun M.H."/>
            <person name="Dickman M."/>
        </authorList>
    </citation>
    <scope>NUCLEOTIDE SEQUENCE [LARGE SCALE GENOMIC DNA]</scope>
    <source>
        <strain evidence="2">T4</strain>
    </source>
</reference>
<protein>
    <submittedName>
        <fullName evidence="1">Uncharacterized protein</fullName>
    </submittedName>
</protein>
<evidence type="ECO:0000313" key="1">
    <source>
        <dbReference type="EMBL" id="CCD54194.1"/>
    </source>
</evidence>
<dbReference type="AlphaFoldDB" id="G2YRE6"/>
<evidence type="ECO:0000313" key="2">
    <source>
        <dbReference type="Proteomes" id="UP000008177"/>
    </source>
</evidence>
<proteinExistence type="predicted"/>
<dbReference type="Proteomes" id="UP000008177">
    <property type="component" value="Unplaced contigs"/>
</dbReference>